<protein>
    <submittedName>
        <fullName evidence="2">Uncharacterized protein</fullName>
    </submittedName>
</protein>
<evidence type="ECO:0000313" key="3">
    <source>
        <dbReference type="Proteomes" id="UP000613512"/>
    </source>
</evidence>
<accession>A0A916S046</accession>
<feature type="transmembrane region" description="Helical" evidence="1">
    <location>
        <begin position="239"/>
        <end position="258"/>
    </location>
</feature>
<comment type="caution">
    <text evidence="2">The sequence shown here is derived from an EMBL/GenBank/DDBJ whole genome shotgun (WGS) entry which is preliminary data.</text>
</comment>
<evidence type="ECO:0000313" key="2">
    <source>
        <dbReference type="EMBL" id="GGA74928.1"/>
    </source>
</evidence>
<dbReference type="Proteomes" id="UP000613512">
    <property type="component" value="Unassembled WGS sequence"/>
</dbReference>
<keyword evidence="3" id="KW-1185">Reference proteome</keyword>
<keyword evidence="1" id="KW-0812">Transmembrane</keyword>
<reference evidence="2" key="1">
    <citation type="journal article" date="2014" name="Int. J. Syst. Evol. Microbiol.">
        <title>Complete genome sequence of Corynebacterium casei LMG S-19264T (=DSM 44701T), isolated from a smear-ripened cheese.</title>
        <authorList>
            <consortium name="US DOE Joint Genome Institute (JGI-PGF)"/>
            <person name="Walter F."/>
            <person name="Albersmeier A."/>
            <person name="Kalinowski J."/>
            <person name="Ruckert C."/>
        </authorList>
    </citation>
    <scope>NUCLEOTIDE SEQUENCE</scope>
    <source>
        <strain evidence="2">CGMCC 1.12408</strain>
    </source>
</reference>
<organism evidence="2 3">
    <name type="scientific">Ornithinibacillus halotolerans</name>
    <dbReference type="NCBI Taxonomy" id="1274357"/>
    <lineage>
        <taxon>Bacteria</taxon>
        <taxon>Bacillati</taxon>
        <taxon>Bacillota</taxon>
        <taxon>Bacilli</taxon>
        <taxon>Bacillales</taxon>
        <taxon>Bacillaceae</taxon>
        <taxon>Ornithinibacillus</taxon>
    </lineage>
</organism>
<keyword evidence="1" id="KW-1133">Transmembrane helix</keyword>
<evidence type="ECO:0000256" key="1">
    <source>
        <dbReference type="SAM" id="Phobius"/>
    </source>
</evidence>
<keyword evidence="1" id="KW-0472">Membrane</keyword>
<reference evidence="2" key="2">
    <citation type="submission" date="2020-09" db="EMBL/GenBank/DDBJ databases">
        <authorList>
            <person name="Sun Q."/>
            <person name="Zhou Y."/>
        </authorList>
    </citation>
    <scope>NUCLEOTIDE SEQUENCE</scope>
    <source>
        <strain evidence="2">CGMCC 1.12408</strain>
    </source>
</reference>
<feature type="transmembrane region" description="Helical" evidence="1">
    <location>
        <begin position="199"/>
        <end position="219"/>
    </location>
</feature>
<dbReference type="AlphaFoldDB" id="A0A916S046"/>
<feature type="transmembrane region" description="Helical" evidence="1">
    <location>
        <begin position="50"/>
        <end position="74"/>
    </location>
</feature>
<feature type="transmembrane region" description="Helical" evidence="1">
    <location>
        <begin position="12"/>
        <end position="38"/>
    </location>
</feature>
<name>A0A916S046_9BACI</name>
<proteinExistence type="predicted"/>
<dbReference type="EMBL" id="BMEY01000008">
    <property type="protein sequence ID" value="GGA74928.1"/>
    <property type="molecule type" value="Genomic_DNA"/>
</dbReference>
<gene>
    <name evidence="2" type="ORF">GCM10008025_18300</name>
</gene>
<feature type="transmembrane region" description="Helical" evidence="1">
    <location>
        <begin position="166"/>
        <end position="192"/>
    </location>
</feature>
<dbReference type="RefSeq" id="WP_188384382.1">
    <property type="nucleotide sequence ID" value="NZ_BMEY01000008.1"/>
</dbReference>
<sequence length="266" mass="28864">MKQNAIYPKVALDMFVVQLTWALGFLGVMLLVHIGKIIASTFGDYEVDSYFNVVFIAANIFMFVVGILCVNFLPHYVSNGVTRKDYFKGALIGALGLSVALPVIASIGSLLSKVILNLFEKITIKEADINSVITDIETDSNIIGNIVDSVVQSFIVPPYIDPTSNFVLAIAIVSLNIFIYFLVGWLIGVAFYRLGTLGGLLFIVIGLALIIVKDALLRLILNLPLPPKLAFIESLSNSIGGIIIVAIILLALFGIRSLSKNMTVKL</sequence>
<feature type="transmembrane region" description="Helical" evidence="1">
    <location>
        <begin position="86"/>
        <end position="111"/>
    </location>
</feature>